<name>A0ABD1RYY7_9LAMI</name>
<dbReference type="PANTHER" id="PTHR31187:SF13">
    <property type="entry name" value="ADP,ATP CARRIER PROTEIN 1, CHLOROPLASTIC"/>
    <property type="match status" value="1"/>
</dbReference>
<comment type="caution">
    <text evidence="8">Lacks conserved residue(s) required for the propagation of feature annotation.</text>
</comment>
<keyword evidence="6 8" id="KW-1133">Transmembrane helix</keyword>
<gene>
    <name evidence="9" type="ORF">Fot_37428</name>
</gene>
<evidence type="ECO:0000313" key="10">
    <source>
        <dbReference type="Proteomes" id="UP001604277"/>
    </source>
</evidence>
<comment type="caution">
    <text evidence="9">The sequence shown here is derived from an EMBL/GenBank/DDBJ whole genome shotgun (WGS) entry which is preliminary data.</text>
</comment>
<organism evidence="9 10">
    <name type="scientific">Forsythia ovata</name>
    <dbReference type="NCBI Taxonomy" id="205694"/>
    <lineage>
        <taxon>Eukaryota</taxon>
        <taxon>Viridiplantae</taxon>
        <taxon>Streptophyta</taxon>
        <taxon>Embryophyta</taxon>
        <taxon>Tracheophyta</taxon>
        <taxon>Spermatophyta</taxon>
        <taxon>Magnoliopsida</taxon>
        <taxon>eudicotyledons</taxon>
        <taxon>Gunneridae</taxon>
        <taxon>Pentapetalae</taxon>
        <taxon>asterids</taxon>
        <taxon>lamiids</taxon>
        <taxon>Lamiales</taxon>
        <taxon>Oleaceae</taxon>
        <taxon>Forsythieae</taxon>
        <taxon>Forsythia</taxon>
    </lineage>
</organism>
<feature type="transmembrane region" description="Helical" evidence="8">
    <location>
        <begin position="51"/>
        <end position="70"/>
    </location>
</feature>
<keyword evidence="8" id="KW-0150">Chloroplast</keyword>
<evidence type="ECO:0000256" key="1">
    <source>
        <dbReference type="ARBA" id="ARBA00004141"/>
    </source>
</evidence>
<evidence type="ECO:0000313" key="9">
    <source>
        <dbReference type="EMBL" id="KAL2493671.1"/>
    </source>
</evidence>
<evidence type="ECO:0000256" key="2">
    <source>
        <dbReference type="ARBA" id="ARBA00022448"/>
    </source>
</evidence>
<proteinExistence type="inferred from homology"/>
<keyword evidence="8" id="KW-0934">Plastid</keyword>
<protein>
    <recommendedName>
        <fullName evidence="8">ADP,ATP carrier protein</fullName>
    </recommendedName>
</protein>
<accession>A0ABD1RYY7</accession>
<reference evidence="10" key="1">
    <citation type="submission" date="2024-07" db="EMBL/GenBank/DDBJ databases">
        <title>Two chromosome-level genome assemblies of Korean endemic species Abeliophyllum distichum and Forsythia ovata (Oleaceae).</title>
        <authorList>
            <person name="Jang H."/>
        </authorList>
    </citation>
    <scope>NUCLEOTIDE SEQUENCE [LARGE SCALE GENOMIC DNA]</scope>
</reference>
<evidence type="ECO:0000256" key="4">
    <source>
        <dbReference type="ARBA" id="ARBA00022741"/>
    </source>
</evidence>
<keyword evidence="5 8" id="KW-0067">ATP-binding</keyword>
<evidence type="ECO:0000256" key="3">
    <source>
        <dbReference type="ARBA" id="ARBA00022692"/>
    </source>
</evidence>
<keyword evidence="7 8" id="KW-0472">Membrane</keyword>
<evidence type="ECO:0000256" key="5">
    <source>
        <dbReference type="ARBA" id="ARBA00022840"/>
    </source>
</evidence>
<dbReference type="EMBL" id="JBFOLJ010000011">
    <property type="protein sequence ID" value="KAL2493671.1"/>
    <property type="molecule type" value="Genomic_DNA"/>
</dbReference>
<keyword evidence="10" id="KW-1185">Reference proteome</keyword>
<dbReference type="InterPro" id="IPR004667">
    <property type="entry name" value="ADP_ATP_car_bac_type"/>
</dbReference>
<dbReference type="Proteomes" id="UP001604277">
    <property type="component" value="Unassembled WGS sequence"/>
</dbReference>
<keyword evidence="4 8" id="KW-0547">Nucleotide-binding</keyword>
<evidence type="ECO:0000256" key="6">
    <source>
        <dbReference type="ARBA" id="ARBA00022989"/>
    </source>
</evidence>
<sequence length="134" mass="14339">MEKPSPISFLGSAPGKAAIDVVCNPLGKSGGSLIQQFIILSFGSLANSTPYLGGVFFVIVLIWLAAASSLDGQFTALRQEEELEKEMERAAVKISIVSQNENGGNGSLASGSKAYHRFKPSFRVFYALILRAQL</sequence>
<keyword evidence="2 8" id="KW-0813">Transport</keyword>
<dbReference type="GO" id="GO:0005524">
    <property type="term" value="F:ATP binding"/>
    <property type="evidence" value="ECO:0007669"/>
    <property type="project" value="UniProtKB-KW"/>
</dbReference>
<evidence type="ECO:0000256" key="7">
    <source>
        <dbReference type="ARBA" id="ARBA00023136"/>
    </source>
</evidence>
<evidence type="ECO:0000256" key="8">
    <source>
        <dbReference type="RuleBase" id="RU363121"/>
    </source>
</evidence>
<comment type="similarity">
    <text evidence="8">Belongs to the ADP/ATP translocase tlc family.</text>
</comment>
<dbReference type="Pfam" id="PF03219">
    <property type="entry name" value="TLC"/>
    <property type="match status" value="1"/>
</dbReference>
<comment type="subcellular location">
    <subcellularLocation>
        <location evidence="1">Membrane</location>
        <topology evidence="1">Multi-pass membrane protein</topology>
    </subcellularLocation>
    <subcellularLocation>
        <location evidence="8">Plastid</location>
        <location evidence="8">Chloroplast membrane</location>
        <topology evidence="8">Multi-pass membrane protein</topology>
    </subcellularLocation>
</comment>
<dbReference type="GO" id="GO:0031969">
    <property type="term" value="C:chloroplast membrane"/>
    <property type="evidence" value="ECO:0007669"/>
    <property type="project" value="UniProtKB-SubCell"/>
</dbReference>
<keyword evidence="3 8" id="KW-0812">Transmembrane</keyword>
<dbReference type="AlphaFoldDB" id="A0ABD1RYY7"/>
<dbReference type="PANTHER" id="PTHR31187">
    <property type="match status" value="1"/>
</dbReference>